<dbReference type="OrthoDB" id="2150604at2759"/>
<accession>A0A8H7DES0</accession>
<organism evidence="1 2">
    <name type="scientific">Mycena sanguinolenta</name>
    <dbReference type="NCBI Taxonomy" id="230812"/>
    <lineage>
        <taxon>Eukaryota</taxon>
        <taxon>Fungi</taxon>
        <taxon>Dikarya</taxon>
        <taxon>Basidiomycota</taxon>
        <taxon>Agaricomycotina</taxon>
        <taxon>Agaricomycetes</taxon>
        <taxon>Agaricomycetidae</taxon>
        <taxon>Agaricales</taxon>
        <taxon>Marasmiineae</taxon>
        <taxon>Mycenaceae</taxon>
        <taxon>Mycena</taxon>
    </lineage>
</organism>
<gene>
    <name evidence="1" type="ORF">MSAN_00666100</name>
</gene>
<dbReference type="Pfam" id="PF07247">
    <property type="entry name" value="AATase"/>
    <property type="match status" value="2"/>
</dbReference>
<name>A0A8H7DES0_9AGAR</name>
<evidence type="ECO:0000313" key="1">
    <source>
        <dbReference type="EMBL" id="KAF7370347.1"/>
    </source>
</evidence>
<proteinExistence type="predicted"/>
<dbReference type="EMBL" id="JACAZH010000004">
    <property type="protein sequence ID" value="KAF7370347.1"/>
    <property type="molecule type" value="Genomic_DNA"/>
</dbReference>
<keyword evidence="2" id="KW-1185">Reference proteome</keyword>
<dbReference type="Gene3D" id="3.30.559.30">
    <property type="entry name" value="Nonribosomal peptide synthetase, condensation domain"/>
    <property type="match status" value="1"/>
</dbReference>
<comment type="caution">
    <text evidence="1">The sequence shown here is derived from an EMBL/GenBank/DDBJ whole genome shotgun (WGS) entry which is preliminary data.</text>
</comment>
<dbReference type="PANTHER" id="PTHR28037:SF1">
    <property type="entry name" value="ALCOHOL O-ACETYLTRANSFERASE 1-RELATED"/>
    <property type="match status" value="1"/>
</dbReference>
<dbReference type="Proteomes" id="UP000623467">
    <property type="component" value="Unassembled WGS sequence"/>
</dbReference>
<protein>
    <recommendedName>
        <fullName evidence="3">Alcohol acetyltransferase</fullName>
    </recommendedName>
</protein>
<dbReference type="InterPro" id="IPR010828">
    <property type="entry name" value="Atf2/Sli1-like"/>
</dbReference>
<dbReference type="GO" id="GO:0008080">
    <property type="term" value="F:N-acetyltransferase activity"/>
    <property type="evidence" value="ECO:0007669"/>
    <property type="project" value="TreeGrafter"/>
</dbReference>
<dbReference type="InterPro" id="IPR023213">
    <property type="entry name" value="CAT-like_dom_sf"/>
</dbReference>
<reference evidence="1" key="1">
    <citation type="submission" date="2020-05" db="EMBL/GenBank/DDBJ databases">
        <title>Mycena genomes resolve the evolution of fungal bioluminescence.</title>
        <authorList>
            <person name="Tsai I.J."/>
        </authorList>
    </citation>
    <scope>NUCLEOTIDE SEQUENCE</scope>
    <source>
        <strain evidence="1">160909Yilan</strain>
    </source>
</reference>
<evidence type="ECO:0000313" key="2">
    <source>
        <dbReference type="Proteomes" id="UP000623467"/>
    </source>
</evidence>
<dbReference type="AlphaFoldDB" id="A0A8H7DES0"/>
<evidence type="ECO:0008006" key="3">
    <source>
        <dbReference type="Google" id="ProtNLM"/>
    </source>
</evidence>
<dbReference type="PANTHER" id="PTHR28037">
    <property type="entry name" value="ALCOHOL O-ACETYLTRANSFERASE 1-RELATED"/>
    <property type="match status" value="1"/>
</dbReference>
<dbReference type="SUPFAM" id="SSF52777">
    <property type="entry name" value="CoA-dependent acyltransferases"/>
    <property type="match status" value="2"/>
</dbReference>
<dbReference type="InterPro" id="IPR052058">
    <property type="entry name" value="Alcohol_O-acetyltransferase"/>
</dbReference>
<dbReference type="Gene3D" id="3.30.559.10">
    <property type="entry name" value="Chloramphenicol acetyltransferase-like domain"/>
    <property type="match status" value="1"/>
</dbReference>
<sequence>MAAKDAQVRPIGLLERFHITRNFLGLDSCVVAAAKYTTQDHRTLTTDILLPALRQVIKTHPSLCVALKNELSSKAAFTRLQTIDLSQIVDFRDSDSLQTALEGQLYQGFNTKADAPLWRIQVLGDNTVILAVHHAIADGLSTIAFHRSLLQALRNGSFSDSPSLVQIPDTIRMLPPFEAFTNVWPSIPTILDRIYREFAPQYLKNDRHAWSGKPVPMIGSLRTNVRLISFPPHDVVAFCSLCRTHRATLTSAFYVLTVTVLSRMLAGDPRYKTISSSVAVSLRGVAGVSGDTICDFVSAHSAYPLVNPNFSWTAAARYAGKLRKQKRDARQSIGLFRLLFRNYVPFMRGLLGRKRDNGFTLSNLGRFDAPMLDGTWNVVNTVFAQCDVIIGAAFKLNVVCDPGGTLNVALTWGDDSVETDFVESFISQFQDAFHDLLV</sequence>